<evidence type="ECO:0000256" key="8">
    <source>
        <dbReference type="ARBA" id="ARBA00023242"/>
    </source>
</evidence>
<dbReference type="RefSeq" id="XP_018192102.1">
    <property type="nucleotide sequence ID" value="XM_018335586.1"/>
</dbReference>
<proteinExistence type="inferred from homology"/>
<dbReference type="Proteomes" id="UP000076632">
    <property type="component" value="Unassembled WGS sequence"/>
</dbReference>
<dbReference type="InParanoid" id="A0A165JRL6"/>
<comment type="similarity">
    <text evidence="3">Belongs to the telombin family.</text>
</comment>
<dbReference type="Gene3D" id="2.40.50.140">
    <property type="entry name" value="Nucleic acid-binding proteins"/>
    <property type="match status" value="2"/>
</dbReference>
<feature type="region of interest" description="Disordered" evidence="9">
    <location>
        <begin position="381"/>
        <end position="456"/>
    </location>
</feature>
<evidence type="ECO:0000313" key="12">
    <source>
        <dbReference type="Proteomes" id="UP000076632"/>
    </source>
</evidence>
<evidence type="ECO:0000259" key="10">
    <source>
        <dbReference type="SMART" id="SM00976"/>
    </source>
</evidence>
<feature type="compositionally biased region" description="Basic and acidic residues" evidence="9">
    <location>
        <begin position="412"/>
        <end position="437"/>
    </location>
</feature>
<feature type="compositionally biased region" description="Pro residues" evidence="9">
    <location>
        <begin position="681"/>
        <end position="693"/>
    </location>
</feature>
<accession>A0A165JRL6</accession>
<dbReference type="Pfam" id="PF16686">
    <property type="entry name" value="POT1PC"/>
    <property type="match status" value="1"/>
</dbReference>
<organism evidence="11 12">
    <name type="scientific">Xylona heveae (strain CBS 132557 / TC161)</name>
    <dbReference type="NCBI Taxonomy" id="1328760"/>
    <lineage>
        <taxon>Eukaryota</taxon>
        <taxon>Fungi</taxon>
        <taxon>Dikarya</taxon>
        <taxon>Ascomycota</taxon>
        <taxon>Pezizomycotina</taxon>
        <taxon>Xylonomycetes</taxon>
        <taxon>Xylonales</taxon>
        <taxon>Xylonaceae</taxon>
        <taxon>Xylona</taxon>
    </lineage>
</organism>
<evidence type="ECO:0000256" key="7">
    <source>
        <dbReference type="ARBA" id="ARBA00023125"/>
    </source>
</evidence>
<dbReference type="GO" id="GO:0032210">
    <property type="term" value="P:regulation of telomere maintenance via telomerase"/>
    <property type="evidence" value="ECO:0007669"/>
    <property type="project" value="TreeGrafter"/>
</dbReference>
<evidence type="ECO:0000256" key="1">
    <source>
        <dbReference type="ARBA" id="ARBA00004123"/>
    </source>
</evidence>
<feature type="domain" description="Telomeric single stranded DNA binding POT1/Cdc13" evidence="10">
    <location>
        <begin position="10"/>
        <end position="165"/>
    </location>
</feature>
<dbReference type="FunFam" id="2.40.50.140:FF:000303">
    <property type="entry name" value="Protection of telomeres protein 1"/>
    <property type="match status" value="1"/>
</dbReference>
<dbReference type="PANTHER" id="PTHR14513">
    <property type="entry name" value="PROTECTION OF TELOMERES 1"/>
    <property type="match status" value="1"/>
</dbReference>
<feature type="compositionally biased region" description="Basic residues" evidence="9">
    <location>
        <begin position="397"/>
        <end position="411"/>
    </location>
</feature>
<dbReference type="OMA" id="WEPHASF"/>
<name>A0A165JRL6_XYLHT</name>
<dbReference type="InterPro" id="IPR012340">
    <property type="entry name" value="NA-bd_OB-fold"/>
</dbReference>
<comment type="subcellular location">
    <subcellularLocation>
        <location evidence="2">Chromosome</location>
        <location evidence="2">Telomere</location>
    </subcellularLocation>
    <subcellularLocation>
        <location evidence="1">Nucleus</location>
    </subcellularLocation>
</comment>
<keyword evidence="6" id="KW-0779">Telomere</keyword>
<dbReference type="GeneID" id="28900723"/>
<dbReference type="InterPro" id="IPR011564">
    <property type="entry name" value="Telomer_end-bd_POT1/Cdc13"/>
</dbReference>
<dbReference type="AlphaFoldDB" id="A0A165JRL6"/>
<dbReference type="STRING" id="1328760.A0A165JRL6"/>
<gene>
    <name evidence="11" type="ORF">L228DRAFT_272435</name>
</gene>
<reference evidence="11 12" key="1">
    <citation type="journal article" date="2016" name="Fungal Biol.">
        <title>The genome of Xylona heveae provides a window into fungal endophytism.</title>
        <authorList>
            <person name="Gazis R."/>
            <person name="Kuo A."/>
            <person name="Riley R."/>
            <person name="LaButti K."/>
            <person name="Lipzen A."/>
            <person name="Lin J."/>
            <person name="Amirebrahimi M."/>
            <person name="Hesse C.N."/>
            <person name="Spatafora J.W."/>
            <person name="Henrissat B."/>
            <person name="Hainaut M."/>
            <person name="Grigoriev I.V."/>
            <person name="Hibbett D.S."/>
        </authorList>
    </citation>
    <scope>NUCLEOTIDE SEQUENCE [LARGE SCALE GENOMIC DNA]</scope>
    <source>
        <strain evidence="11 12">TC161</strain>
    </source>
</reference>
<dbReference type="EMBL" id="KV407454">
    <property type="protein sequence ID" value="KZF26547.1"/>
    <property type="molecule type" value="Genomic_DNA"/>
</dbReference>
<keyword evidence="7" id="KW-0238">DNA-binding</keyword>
<protein>
    <recommendedName>
        <fullName evidence="4">Protection of telomeres protein 1</fullName>
    </recommendedName>
</protein>
<dbReference type="InterPro" id="IPR032042">
    <property type="entry name" value="POT1PC"/>
</dbReference>
<dbReference type="GO" id="GO:0000783">
    <property type="term" value="C:nuclear telomere cap complex"/>
    <property type="evidence" value="ECO:0007669"/>
    <property type="project" value="TreeGrafter"/>
</dbReference>
<evidence type="ECO:0000313" key="11">
    <source>
        <dbReference type="EMBL" id="KZF26547.1"/>
    </source>
</evidence>
<dbReference type="SUPFAM" id="SSF50249">
    <property type="entry name" value="Nucleic acid-binding proteins"/>
    <property type="match status" value="2"/>
</dbReference>
<dbReference type="GO" id="GO:0098505">
    <property type="term" value="F:G-rich strand telomeric DNA binding"/>
    <property type="evidence" value="ECO:0007669"/>
    <property type="project" value="TreeGrafter"/>
</dbReference>
<keyword evidence="12" id="KW-1185">Reference proteome</keyword>
<dbReference type="PANTHER" id="PTHR14513:SF0">
    <property type="entry name" value="PROTECTION OF TELOMERES PROTEIN 1"/>
    <property type="match status" value="1"/>
</dbReference>
<dbReference type="GO" id="GO:0016233">
    <property type="term" value="P:telomere capping"/>
    <property type="evidence" value="ECO:0007669"/>
    <property type="project" value="TreeGrafter"/>
</dbReference>
<dbReference type="GO" id="GO:0010521">
    <property type="term" value="F:telomerase inhibitor activity"/>
    <property type="evidence" value="ECO:0007669"/>
    <property type="project" value="TreeGrafter"/>
</dbReference>
<dbReference type="OrthoDB" id="2186770at2759"/>
<evidence type="ECO:0000256" key="6">
    <source>
        <dbReference type="ARBA" id="ARBA00022895"/>
    </source>
</evidence>
<sequence length="766" mass="86619">MDDIPPPKGYVSIEDVCKQLNKTVNVIGILVDYMPASATRGKGSIVDQNNQVYECIQLTSAKILDYQITFAITDMSQYYSNGSLRVKCFNSNLKELPAVQGTGDVVILQKFKITSYNGNITLLSSSWSHWTVFPASTIPVELNPKEPSIPHCRSQRVRVPPSPAECLYAVQLCNSQDRSQFTVPAEVPASLEKPDSNGRVITAFPAKDKFSLVKDVEVGSFYDLVGEVIRIFSGNSVIEMYVTDYTQNYNLYNYRWVHDKEDATSRDGDEYGYTSFRKPDKQWPGPYGKRTLRVSLWGNHAFYAQENVKVGQHVLLRNVRMKMDQCSQLEGTMFDDMKFPDRVDVSILKPNHDRVKEVKDRAEDYWEKNKTQKENYLQQIHGIKRKGGNPGPGESKRAKKNKKRAQKKRDVRNKDQESDKGSDPDDNEGKEGGKEEEREAEDEPFDQSKLNKHVKANHPAYPVIPVSEIVEKDLYERTSPKGTNFKVPFLNAKCRACVRIVDFYPPKLEDFAIRVNPKEAHQKEPSFSDDEQGFHCSPIPESRSRWQWRFCLLLEDGRSSSSSSNEEVDRLQLIVADMDAVFLLGMDATDLRNDENALCKLRETLFILWGDLEEQKQAAAAAAAAARLKAHTVISPPINSNVLQPLDLNSRHIGSHLTPRKQSTQAVPSTKAEKPKSKDIQPPPSKPAPPLSPPIQAQTLPKSSAKPFICCIKEYGVKVPVTMPLSIPRPPPGQAEDDEYPTFDLIDDMGCRWERRFQLWGTTIMT</sequence>
<evidence type="ECO:0000256" key="3">
    <source>
        <dbReference type="ARBA" id="ARBA00008442"/>
    </source>
</evidence>
<dbReference type="Pfam" id="PF02765">
    <property type="entry name" value="POT1"/>
    <property type="match status" value="1"/>
</dbReference>
<keyword evidence="5" id="KW-0158">Chromosome</keyword>
<keyword evidence="8" id="KW-0539">Nucleus</keyword>
<evidence type="ECO:0000256" key="2">
    <source>
        <dbReference type="ARBA" id="ARBA00004574"/>
    </source>
</evidence>
<dbReference type="InterPro" id="IPR028389">
    <property type="entry name" value="POT1"/>
</dbReference>
<evidence type="ECO:0000256" key="5">
    <source>
        <dbReference type="ARBA" id="ARBA00022454"/>
    </source>
</evidence>
<evidence type="ECO:0000256" key="9">
    <source>
        <dbReference type="SAM" id="MobiDB-lite"/>
    </source>
</evidence>
<evidence type="ECO:0000256" key="4">
    <source>
        <dbReference type="ARBA" id="ARBA00015253"/>
    </source>
</evidence>
<feature type="region of interest" description="Disordered" evidence="9">
    <location>
        <begin position="652"/>
        <end position="700"/>
    </location>
</feature>
<dbReference type="SMART" id="SM00976">
    <property type="entry name" value="Telo_bind"/>
    <property type="match status" value="1"/>
</dbReference>